<evidence type="ECO:0000313" key="2">
    <source>
        <dbReference type="Proteomes" id="UP000663419"/>
    </source>
</evidence>
<reference evidence="1" key="1">
    <citation type="submission" date="2021-01" db="EMBL/GenBank/DDBJ databases">
        <title>Chromosome-level genome assembly of a human fungal pathogen reveals clustering of transcriptionally co-regulated genes.</title>
        <authorList>
            <person name="Voorhies M."/>
            <person name="Cohen S."/>
            <person name="Shea T.P."/>
            <person name="Petrus S."/>
            <person name="Munoz J.F."/>
            <person name="Poplawski S."/>
            <person name="Goldman W.E."/>
            <person name="Michael T."/>
            <person name="Cuomo C.A."/>
            <person name="Sil A."/>
            <person name="Beyhan S."/>
        </authorList>
    </citation>
    <scope>NUCLEOTIDE SEQUENCE</scope>
    <source>
        <strain evidence="1">H88</strain>
    </source>
</reference>
<protein>
    <submittedName>
        <fullName evidence="1">Uncharacterized protein</fullName>
    </submittedName>
</protein>
<gene>
    <name evidence="1" type="ORF">I7I53_01983</name>
</gene>
<dbReference type="Proteomes" id="UP000663419">
    <property type="component" value="Chromosome 3"/>
</dbReference>
<organism evidence="1 2">
    <name type="scientific">Ajellomyces capsulatus (strain H88)</name>
    <name type="common">Darling's disease fungus</name>
    <name type="synonym">Histoplasma capsulatum</name>
    <dbReference type="NCBI Taxonomy" id="544711"/>
    <lineage>
        <taxon>Eukaryota</taxon>
        <taxon>Fungi</taxon>
        <taxon>Dikarya</taxon>
        <taxon>Ascomycota</taxon>
        <taxon>Pezizomycotina</taxon>
        <taxon>Eurotiomycetes</taxon>
        <taxon>Eurotiomycetidae</taxon>
        <taxon>Onygenales</taxon>
        <taxon>Ajellomycetaceae</taxon>
        <taxon>Histoplasma</taxon>
    </lineage>
</organism>
<dbReference type="VEuPathDB" id="FungiDB:I7I53_01983"/>
<dbReference type="AlphaFoldDB" id="A0A8A1LKA2"/>
<proteinExistence type="predicted"/>
<name>A0A8A1LKA2_AJEC8</name>
<dbReference type="EMBL" id="CP069104">
    <property type="protein sequence ID" value="QSS54439.1"/>
    <property type="molecule type" value="Genomic_DNA"/>
</dbReference>
<evidence type="ECO:0000313" key="1">
    <source>
        <dbReference type="EMBL" id="QSS54439.1"/>
    </source>
</evidence>
<sequence>MVFCFFYSSHQFIRTCSHLLNGMELETYCASINTKIQIGFTGHSWKYPPPPFFCYNAYIISK</sequence>
<accession>A0A8A1LKA2</accession>